<accession>A0A3B3QEF9</accession>
<dbReference type="Gene3D" id="1.20.1250.10">
    <property type="match status" value="1"/>
</dbReference>
<dbReference type="SUPFAM" id="SSF47266">
    <property type="entry name" value="4-helical cytokines"/>
    <property type="match status" value="1"/>
</dbReference>
<evidence type="ECO:0000256" key="1">
    <source>
        <dbReference type="ARBA" id="ARBA00004613"/>
    </source>
</evidence>
<protein>
    <recommendedName>
        <fullName evidence="7">Ciliary neurotrophic factor</fullName>
    </recommendedName>
</protein>
<evidence type="ECO:0000256" key="4">
    <source>
        <dbReference type="ARBA" id="ARBA00022525"/>
    </source>
</evidence>
<evidence type="ECO:0008006" key="7">
    <source>
        <dbReference type="Google" id="ProtNLM"/>
    </source>
</evidence>
<name>A0A3B3QEF9_9TELE</name>
<dbReference type="GO" id="GO:0005615">
    <property type="term" value="C:extracellular space"/>
    <property type="evidence" value="ECO:0007669"/>
    <property type="project" value="UniProtKB-KW"/>
</dbReference>
<proteinExistence type="inferred from homology"/>
<dbReference type="AlphaFoldDB" id="A0A3B3QEF9"/>
<organism evidence="5 6">
    <name type="scientific">Paramormyrops kingsleyae</name>
    <dbReference type="NCBI Taxonomy" id="1676925"/>
    <lineage>
        <taxon>Eukaryota</taxon>
        <taxon>Metazoa</taxon>
        <taxon>Chordata</taxon>
        <taxon>Craniata</taxon>
        <taxon>Vertebrata</taxon>
        <taxon>Euteleostomi</taxon>
        <taxon>Actinopterygii</taxon>
        <taxon>Neopterygii</taxon>
        <taxon>Teleostei</taxon>
        <taxon>Osteoglossocephala</taxon>
        <taxon>Osteoglossomorpha</taxon>
        <taxon>Osteoglossiformes</taxon>
        <taxon>Mormyridae</taxon>
        <taxon>Paramormyrops</taxon>
    </lineage>
</organism>
<dbReference type="GeneTree" id="ENSGT01030000234981"/>
<keyword evidence="3" id="KW-0202">Cytokine</keyword>
<dbReference type="InterPro" id="IPR010681">
    <property type="entry name" value="PRF/CT"/>
</dbReference>
<dbReference type="Proteomes" id="UP000261540">
    <property type="component" value="Unplaced"/>
</dbReference>
<comment type="subcellular location">
    <subcellularLocation>
        <location evidence="1">Secreted</location>
    </subcellularLocation>
</comment>
<dbReference type="Ensembl" id="ENSPKIT00000027966.1">
    <property type="protein sequence ID" value="ENSPKIP00000003995.1"/>
    <property type="gene ID" value="ENSPKIG00000021264.1"/>
</dbReference>
<sequence length="233" mass="27487">MNKHYRFHFRLRSSLSHPKMIVGCRSPLPMLLLLLPLCCTEPNYHQRAHSSSNSVRLARRILTRVRALLLQYKLEELGDSEFEDRSLSLQDLPSLKTDYFHWLHMQDSERLRGAVQGLKVFWHHLDLKRQQLKQECRGRPGRLTRSMQKLIQVSHADSSLSNHELPMEAPLTEAPPPTPSFWARLAWHKRLEGYVVLRDLERYLRRLVRDFMLLKARRSTAQPSGRHLCHRCC</sequence>
<dbReference type="PANTHER" id="PTHR21353:SF9">
    <property type="match status" value="1"/>
</dbReference>
<evidence type="ECO:0000313" key="5">
    <source>
        <dbReference type="Ensembl" id="ENSPKIP00000003995.1"/>
    </source>
</evidence>
<evidence type="ECO:0000313" key="6">
    <source>
        <dbReference type="Proteomes" id="UP000261540"/>
    </source>
</evidence>
<reference evidence="5" key="2">
    <citation type="submission" date="2025-09" db="UniProtKB">
        <authorList>
            <consortium name="Ensembl"/>
        </authorList>
    </citation>
    <scope>IDENTIFICATION</scope>
</reference>
<keyword evidence="4" id="KW-0964">Secreted</keyword>
<evidence type="ECO:0000256" key="3">
    <source>
        <dbReference type="ARBA" id="ARBA00022514"/>
    </source>
</evidence>
<evidence type="ECO:0000256" key="2">
    <source>
        <dbReference type="ARBA" id="ARBA00007432"/>
    </source>
</evidence>
<dbReference type="GO" id="GO:0007166">
    <property type="term" value="P:cell surface receptor signaling pathway"/>
    <property type="evidence" value="ECO:0007669"/>
    <property type="project" value="TreeGrafter"/>
</dbReference>
<dbReference type="GO" id="GO:0005125">
    <property type="term" value="F:cytokine activity"/>
    <property type="evidence" value="ECO:0007669"/>
    <property type="project" value="UniProtKB-KW"/>
</dbReference>
<dbReference type="PANTHER" id="PTHR21353">
    <property type="match status" value="1"/>
</dbReference>
<dbReference type="InterPro" id="IPR009079">
    <property type="entry name" value="4_helix_cytokine-like_core"/>
</dbReference>
<comment type="similarity">
    <text evidence="2">Belongs to the IL-6 superfamily.</text>
</comment>
<reference evidence="5" key="1">
    <citation type="submission" date="2025-08" db="UniProtKB">
        <authorList>
            <consortium name="Ensembl"/>
        </authorList>
    </citation>
    <scope>IDENTIFICATION</scope>
</reference>
<keyword evidence="6" id="KW-1185">Reference proteome</keyword>